<protein>
    <submittedName>
        <fullName evidence="2">Uncharacterized protein</fullName>
    </submittedName>
</protein>
<evidence type="ECO:0000313" key="2">
    <source>
        <dbReference type="EMBL" id="KOM46956.1"/>
    </source>
</evidence>
<feature type="compositionally biased region" description="Gly residues" evidence="1">
    <location>
        <begin position="46"/>
        <end position="57"/>
    </location>
</feature>
<feature type="region of interest" description="Disordered" evidence="1">
    <location>
        <begin position="1"/>
        <end position="103"/>
    </location>
</feature>
<dbReference type="AlphaFoldDB" id="A0A0L9UW65"/>
<evidence type="ECO:0000256" key="1">
    <source>
        <dbReference type="SAM" id="MobiDB-lite"/>
    </source>
</evidence>
<feature type="compositionally biased region" description="Basic and acidic residues" evidence="1">
    <location>
        <begin position="33"/>
        <end position="45"/>
    </location>
</feature>
<sequence length="103" mass="10897">MTQRGFHGVLPFLRRLEEPVPNAGEVGGIVQREASHGSQERDKAGGEGGGWGHCGGIGEDESGEIGGLRDDENRPSGTLSIRESERGLGGAEPRRLESDTSLM</sequence>
<proteinExistence type="predicted"/>
<organism evidence="2 3">
    <name type="scientific">Phaseolus angularis</name>
    <name type="common">Azuki bean</name>
    <name type="synonym">Vigna angularis</name>
    <dbReference type="NCBI Taxonomy" id="3914"/>
    <lineage>
        <taxon>Eukaryota</taxon>
        <taxon>Viridiplantae</taxon>
        <taxon>Streptophyta</taxon>
        <taxon>Embryophyta</taxon>
        <taxon>Tracheophyta</taxon>
        <taxon>Spermatophyta</taxon>
        <taxon>Magnoliopsida</taxon>
        <taxon>eudicotyledons</taxon>
        <taxon>Gunneridae</taxon>
        <taxon>Pentapetalae</taxon>
        <taxon>rosids</taxon>
        <taxon>fabids</taxon>
        <taxon>Fabales</taxon>
        <taxon>Fabaceae</taxon>
        <taxon>Papilionoideae</taxon>
        <taxon>50 kb inversion clade</taxon>
        <taxon>NPAAA clade</taxon>
        <taxon>indigoferoid/millettioid clade</taxon>
        <taxon>Phaseoleae</taxon>
        <taxon>Vigna</taxon>
    </lineage>
</organism>
<dbReference type="Gramene" id="KOM46956">
    <property type="protein sequence ID" value="KOM46956"/>
    <property type="gene ID" value="LR48_Vigan07g066000"/>
</dbReference>
<evidence type="ECO:0000313" key="3">
    <source>
        <dbReference type="Proteomes" id="UP000053144"/>
    </source>
</evidence>
<dbReference type="EMBL" id="CM003377">
    <property type="protein sequence ID" value="KOM46956.1"/>
    <property type="molecule type" value="Genomic_DNA"/>
</dbReference>
<dbReference type="Proteomes" id="UP000053144">
    <property type="component" value="Chromosome 7"/>
</dbReference>
<gene>
    <name evidence="2" type="ORF">LR48_Vigan07g066000</name>
</gene>
<reference evidence="3" key="1">
    <citation type="journal article" date="2015" name="Proc. Natl. Acad. Sci. U.S.A.">
        <title>Genome sequencing of adzuki bean (Vigna angularis) provides insight into high starch and low fat accumulation and domestication.</title>
        <authorList>
            <person name="Yang K."/>
            <person name="Tian Z."/>
            <person name="Chen C."/>
            <person name="Luo L."/>
            <person name="Zhao B."/>
            <person name="Wang Z."/>
            <person name="Yu L."/>
            <person name="Li Y."/>
            <person name="Sun Y."/>
            <person name="Li W."/>
            <person name="Chen Y."/>
            <person name="Li Y."/>
            <person name="Zhang Y."/>
            <person name="Ai D."/>
            <person name="Zhao J."/>
            <person name="Shang C."/>
            <person name="Ma Y."/>
            <person name="Wu B."/>
            <person name="Wang M."/>
            <person name="Gao L."/>
            <person name="Sun D."/>
            <person name="Zhang P."/>
            <person name="Guo F."/>
            <person name="Wang W."/>
            <person name="Li Y."/>
            <person name="Wang J."/>
            <person name="Varshney R.K."/>
            <person name="Wang J."/>
            <person name="Ling H.Q."/>
            <person name="Wan P."/>
        </authorList>
    </citation>
    <scope>NUCLEOTIDE SEQUENCE</scope>
    <source>
        <strain evidence="3">cv. Jingnong 6</strain>
    </source>
</reference>
<feature type="compositionally biased region" description="Basic and acidic residues" evidence="1">
    <location>
        <begin position="82"/>
        <end position="103"/>
    </location>
</feature>
<name>A0A0L9UW65_PHAAN</name>
<accession>A0A0L9UW65</accession>